<dbReference type="EMBL" id="JAGGNH010000006">
    <property type="protein sequence ID" value="KAJ0969732.1"/>
    <property type="molecule type" value="Genomic_DNA"/>
</dbReference>
<comment type="catalytic activity">
    <reaction evidence="1 8">
        <text>Endohydrolysis of the N-glycosidic bond at one specific adenosine on the 28S rRNA.</text>
        <dbReference type="EC" id="3.2.2.22"/>
    </reaction>
</comment>
<dbReference type="EC" id="3.2.2.22" evidence="3 8"/>
<evidence type="ECO:0000256" key="2">
    <source>
        <dbReference type="ARBA" id="ARBA00008544"/>
    </source>
</evidence>
<dbReference type="SUPFAM" id="SSF56371">
    <property type="entry name" value="Ribosome inactivating proteins (RIP)"/>
    <property type="match status" value="1"/>
</dbReference>
<keyword evidence="4 8" id="KW-0800">Toxin</keyword>
<gene>
    <name evidence="9" type="ORF">J5N97_022609</name>
</gene>
<sequence length="259" mass="29578">MAPPKLTPEFTEEFNVAEPVTTTSDWAAYRKFIEKLRKRLGETKSHALPVLTPQKDVDSARPLPSTHWFDLVLKTKTHSIKLKIRRDNLYLDAYQMHKSDQWWEFGSEQRKPPQRHLINGSIFLGFGGSYQELANNAKKEIKLGKKSLEHAVDNLAVAPATDNASRAENLIVVLHMICESIRFARISNYFSETYKGEGEKPATWMTKLEHAWEDLSKALLQADANPDKFFKVSKEIEKDLNIKSHHDAVALLGILIKKV</sequence>
<dbReference type="Pfam" id="PF00161">
    <property type="entry name" value="RIP"/>
    <property type="match status" value="1"/>
</dbReference>
<evidence type="ECO:0000256" key="3">
    <source>
        <dbReference type="ARBA" id="ARBA00012001"/>
    </source>
</evidence>
<dbReference type="Proteomes" id="UP001085076">
    <property type="component" value="Miscellaneous, Linkage group lg06"/>
</dbReference>
<dbReference type="GO" id="GO:0090729">
    <property type="term" value="F:toxin activity"/>
    <property type="evidence" value="ECO:0007669"/>
    <property type="project" value="UniProtKB-KW"/>
</dbReference>
<evidence type="ECO:0000256" key="1">
    <source>
        <dbReference type="ARBA" id="ARBA00000237"/>
    </source>
</evidence>
<evidence type="ECO:0000256" key="7">
    <source>
        <dbReference type="ARBA" id="ARBA00023193"/>
    </source>
</evidence>
<keyword evidence="7 8" id="KW-0652">Protein synthesis inhibitor</keyword>
<organism evidence="9 10">
    <name type="scientific">Dioscorea zingiberensis</name>
    <dbReference type="NCBI Taxonomy" id="325984"/>
    <lineage>
        <taxon>Eukaryota</taxon>
        <taxon>Viridiplantae</taxon>
        <taxon>Streptophyta</taxon>
        <taxon>Embryophyta</taxon>
        <taxon>Tracheophyta</taxon>
        <taxon>Spermatophyta</taxon>
        <taxon>Magnoliopsida</taxon>
        <taxon>Liliopsida</taxon>
        <taxon>Dioscoreales</taxon>
        <taxon>Dioscoreaceae</taxon>
        <taxon>Dioscorea</taxon>
    </lineage>
</organism>
<reference evidence="9" key="2">
    <citation type="journal article" date="2022" name="Hortic Res">
        <title>The genome of Dioscorea zingiberensis sheds light on the biosynthesis, origin and evolution of the medicinally important diosgenin saponins.</title>
        <authorList>
            <person name="Li Y."/>
            <person name="Tan C."/>
            <person name="Li Z."/>
            <person name="Guo J."/>
            <person name="Li S."/>
            <person name="Chen X."/>
            <person name="Wang C."/>
            <person name="Dai X."/>
            <person name="Yang H."/>
            <person name="Song W."/>
            <person name="Hou L."/>
            <person name="Xu J."/>
            <person name="Tong Z."/>
            <person name="Xu A."/>
            <person name="Yuan X."/>
            <person name="Wang W."/>
            <person name="Yang Q."/>
            <person name="Chen L."/>
            <person name="Sun Z."/>
            <person name="Wang K."/>
            <person name="Pan B."/>
            <person name="Chen J."/>
            <person name="Bao Y."/>
            <person name="Liu F."/>
            <person name="Qi X."/>
            <person name="Gang D.R."/>
            <person name="Wen J."/>
            <person name="Li J."/>
        </authorList>
    </citation>
    <scope>NUCLEOTIDE SEQUENCE</scope>
    <source>
        <strain evidence="9">Dzin_1.0</strain>
    </source>
</reference>
<dbReference type="InterPro" id="IPR016138">
    <property type="entry name" value="Ribosome_inactivat_prot_sub1"/>
</dbReference>
<keyword evidence="6 8" id="KW-0611">Plant defense</keyword>
<dbReference type="InterPro" id="IPR017989">
    <property type="entry name" value="Ribosome_inactivat_1/2"/>
</dbReference>
<keyword evidence="5 8" id="KW-0378">Hydrolase</keyword>
<dbReference type="AlphaFoldDB" id="A0A9D5CBX4"/>
<dbReference type="OrthoDB" id="618095at2759"/>
<evidence type="ECO:0000256" key="4">
    <source>
        <dbReference type="ARBA" id="ARBA00022656"/>
    </source>
</evidence>
<dbReference type="InterPro" id="IPR036041">
    <property type="entry name" value="Ribosome-inact_prot_sf"/>
</dbReference>
<reference evidence="9" key="1">
    <citation type="submission" date="2021-03" db="EMBL/GenBank/DDBJ databases">
        <authorList>
            <person name="Li Z."/>
            <person name="Yang C."/>
        </authorList>
    </citation>
    <scope>NUCLEOTIDE SEQUENCE</scope>
    <source>
        <strain evidence="9">Dzin_1.0</strain>
        <tissue evidence="9">Leaf</tissue>
    </source>
</reference>
<comment type="caution">
    <text evidence="9">The sequence shown here is derived from an EMBL/GenBank/DDBJ whole genome shotgun (WGS) entry which is preliminary data.</text>
</comment>
<dbReference type="PANTHER" id="PTHR33453:SF9">
    <property type="entry name" value="ALBUMIN B-32"/>
    <property type="match status" value="1"/>
</dbReference>
<accession>A0A9D5CBX4</accession>
<dbReference type="GO" id="GO:0006952">
    <property type="term" value="P:defense response"/>
    <property type="evidence" value="ECO:0007669"/>
    <property type="project" value="UniProtKB-KW"/>
</dbReference>
<dbReference type="GO" id="GO:0030598">
    <property type="term" value="F:rRNA N-glycosylase activity"/>
    <property type="evidence" value="ECO:0007669"/>
    <property type="project" value="UniProtKB-EC"/>
</dbReference>
<evidence type="ECO:0000256" key="6">
    <source>
        <dbReference type="ARBA" id="ARBA00022821"/>
    </source>
</evidence>
<proteinExistence type="inferred from homology"/>
<protein>
    <recommendedName>
        <fullName evidence="3 8">rRNA N-glycosylase</fullName>
        <ecNumber evidence="3 8">3.2.2.22</ecNumber>
    </recommendedName>
</protein>
<dbReference type="GO" id="GO:0017148">
    <property type="term" value="P:negative regulation of translation"/>
    <property type="evidence" value="ECO:0007669"/>
    <property type="project" value="UniProtKB-KW"/>
</dbReference>
<keyword evidence="10" id="KW-1185">Reference proteome</keyword>
<dbReference type="PRINTS" id="PR00396">
    <property type="entry name" value="SHIGARICIN"/>
</dbReference>
<evidence type="ECO:0000313" key="10">
    <source>
        <dbReference type="Proteomes" id="UP001085076"/>
    </source>
</evidence>
<evidence type="ECO:0000313" key="9">
    <source>
        <dbReference type="EMBL" id="KAJ0969732.1"/>
    </source>
</evidence>
<evidence type="ECO:0000256" key="5">
    <source>
        <dbReference type="ARBA" id="ARBA00022801"/>
    </source>
</evidence>
<dbReference type="InterPro" id="IPR001574">
    <property type="entry name" value="Ribosome_inactivat_prot"/>
</dbReference>
<dbReference type="PANTHER" id="PTHR33453">
    <property type="match status" value="1"/>
</dbReference>
<evidence type="ECO:0000256" key="8">
    <source>
        <dbReference type="RuleBase" id="RU004915"/>
    </source>
</evidence>
<dbReference type="Gene3D" id="3.40.420.10">
    <property type="entry name" value="Ricin (A subunit), domain 1"/>
    <property type="match status" value="1"/>
</dbReference>
<comment type="similarity">
    <text evidence="2">Belongs to the ribosome-inactivating protein family. Type 1 RIP subfamily.</text>
</comment>
<name>A0A9D5CBX4_9LILI</name>